<organism evidence="2 3">
    <name type="scientific">Araneus ventricosus</name>
    <name type="common">Orbweaver spider</name>
    <name type="synonym">Epeira ventricosa</name>
    <dbReference type="NCBI Taxonomy" id="182803"/>
    <lineage>
        <taxon>Eukaryota</taxon>
        <taxon>Metazoa</taxon>
        <taxon>Ecdysozoa</taxon>
        <taxon>Arthropoda</taxon>
        <taxon>Chelicerata</taxon>
        <taxon>Arachnida</taxon>
        <taxon>Araneae</taxon>
        <taxon>Araneomorphae</taxon>
        <taxon>Entelegynae</taxon>
        <taxon>Araneoidea</taxon>
        <taxon>Araneidae</taxon>
        <taxon>Araneus</taxon>
    </lineage>
</organism>
<feature type="compositionally biased region" description="Acidic residues" evidence="1">
    <location>
        <begin position="67"/>
        <end position="76"/>
    </location>
</feature>
<dbReference type="EMBL" id="BGPR01000785">
    <property type="protein sequence ID" value="GBM35472.1"/>
    <property type="molecule type" value="Genomic_DNA"/>
</dbReference>
<comment type="caution">
    <text evidence="2">The sequence shown here is derived from an EMBL/GenBank/DDBJ whole genome shotgun (WGS) entry which is preliminary data.</text>
</comment>
<evidence type="ECO:0000313" key="3">
    <source>
        <dbReference type="Proteomes" id="UP000499080"/>
    </source>
</evidence>
<gene>
    <name evidence="2" type="ORF">AVEN_73267_1</name>
</gene>
<feature type="region of interest" description="Disordered" evidence="1">
    <location>
        <begin position="1"/>
        <end position="21"/>
    </location>
</feature>
<dbReference type="Proteomes" id="UP000499080">
    <property type="component" value="Unassembled WGS sequence"/>
</dbReference>
<sequence length="92" mass="10322">MNQSVQSDRASKCMKRSQLPNMVTKKPKEVILKCNAVLEKLIDKKPAEDESDALYANGEVIEHSDQETDSETDVEDNPVHEEYSDPNSNTNA</sequence>
<keyword evidence="3" id="KW-1185">Reference proteome</keyword>
<accession>A0A4Y2F1R1</accession>
<proteinExistence type="predicted"/>
<name>A0A4Y2F1R1_ARAVE</name>
<protein>
    <submittedName>
        <fullName evidence="2">Uncharacterized protein</fullName>
    </submittedName>
</protein>
<feature type="region of interest" description="Disordered" evidence="1">
    <location>
        <begin position="44"/>
        <end position="92"/>
    </location>
</feature>
<dbReference type="AlphaFoldDB" id="A0A4Y2F1R1"/>
<evidence type="ECO:0000313" key="2">
    <source>
        <dbReference type="EMBL" id="GBM35472.1"/>
    </source>
</evidence>
<evidence type="ECO:0000256" key="1">
    <source>
        <dbReference type="SAM" id="MobiDB-lite"/>
    </source>
</evidence>
<reference evidence="2 3" key="1">
    <citation type="journal article" date="2019" name="Sci. Rep.">
        <title>Orb-weaving spider Araneus ventricosus genome elucidates the spidroin gene catalogue.</title>
        <authorList>
            <person name="Kono N."/>
            <person name="Nakamura H."/>
            <person name="Ohtoshi R."/>
            <person name="Moran D.A.P."/>
            <person name="Shinohara A."/>
            <person name="Yoshida Y."/>
            <person name="Fujiwara M."/>
            <person name="Mori M."/>
            <person name="Tomita M."/>
            <person name="Arakawa K."/>
        </authorList>
    </citation>
    <scope>NUCLEOTIDE SEQUENCE [LARGE SCALE GENOMIC DNA]</scope>
</reference>